<accession>A0A550JKV1</accession>
<dbReference type="PANTHER" id="PTHR21666">
    <property type="entry name" value="PEPTIDASE-RELATED"/>
    <property type="match status" value="1"/>
</dbReference>
<proteinExistence type="inferred from homology"/>
<gene>
    <name evidence="4" type="ORF">FL622_01300</name>
</gene>
<keyword evidence="5" id="KW-1185">Reference proteome</keyword>
<dbReference type="PANTHER" id="PTHR21666:SF263">
    <property type="entry name" value="MUREIN HYDROLASE ACTIVATOR NLPD"/>
    <property type="match status" value="1"/>
</dbReference>
<dbReference type="AlphaFoldDB" id="A0A550JKV1"/>
<evidence type="ECO:0000256" key="2">
    <source>
        <dbReference type="SAM" id="MobiDB-lite"/>
    </source>
</evidence>
<dbReference type="InterPro" id="IPR016047">
    <property type="entry name" value="M23ase_b-sheet_dom"/>
</dbReference>
<organism evidence="4 5">
    <name type="scientific">Trichloromonas acetexigens</name>
    <dbReference type="NCBI Taxonomy" id="38815"/>
    <lineage>
        <taxon>Bacteria</taxon>
        <taxon>Pseudomonadati</taxon>
        <taxon>Thermodesulfobacteriota</taxon>
        <taxon>Desulfuromonadia</taxon>
        <taxon>Desulfuromonadales</taxon>
        <taxon>Trichloromonadaceae</taxon>
        <taxon>Trichloromonas</taxon>
    </lineage>
</organism>
<dbReference type="Pfam" id="PF01476">
    <property type="entry name" value="LysM"/>
    <property type="match status" value="1"/>
</dbReference>
<dbReference type="CDD" id="cd12797">
    <property type="entry name" value="M23_peptidase"/>
    <property type="match status" value="1"/>
</dbReference>
<dbReference type="Pfam" id="PF01551">
    <property type="entry name" value="Peptidase_M23"/>
    <property type="match status" value="1"/>
</dbReference>
<name>A0A550JKV1_9BACT</name>
<dbReference type="Proteomes" id="UP000317155">
    <property type="component" value="Unassembled WGS sequence"/>
</dbReference>
<evidence type="ECO:0000313" key="5">
    <source>
        <dbReference type="Proteomes" id="UP000317155"/>
    </source>
</evidence>
<dbReference type="SUPFAM" id="SSF51261">
    <property type="entry name" value="Duplicated hybrid motif"/>
    <property type="match status" value="1"/>
</dbReference>
<comment type="caution">
    <text evidence="4">The sequence shown here is derived from an EMBL/GenBank/DDBJ whole genome shotgun (WGS) entry which is preliminary data.</text>
</comment>
<dbReference type="Gene3D" id="3.10.350.10">
    <property type="entry name" value="LysM domain"/>
    <property type="match status" value="1"/>
</dbReference>
<dbReference type="InterPro" id="IPR018392">
    <property type="entry name" value="LysM"/>
</dbReference>
<dbReference type="InterPro" id="IPR050570">
    <property type="entry name" value="Cell_wall_metabolism_enzyme"/>
</dbReference>
<dbReference type="PROSITE" id="PS51782">
    <property type="entry name" value="LYSM"/>
    <property type="match status" value="1"/>
</dbReference>
<dbReference type="RefSeq" id="WP_092052642.1">
    <property type="nucleotide sequence ID" value="NZ_FOJJ01000001.1"/>
</dbReference>
<feature type="compositionally biased region" description="Low complexity" evidence="2">
    <location>
        <begin position="99"/>
        <end position="114"/>
    </location>
</feature>
<dbReference type="CDD" id="cd00118">
    <property type="entry name" value="LysM"/>
    <property type="match status" value="1"/>
</dbReference>
<comment type="similarity">
    <text evidence="1">Belongs to the E.coli NlpD/Haemophilus LppB family.</text>
</comment>
<feature type="region of interest" description="Disordered" evidence="2">
    <location>
        <begin position="88"/>
        <end position="124"/>
    </location>
</feature>
<sequence>MPIRAFILVLIFSLLAGCASRKGVYHTVKQGQTLYRISQTYGVDPTQLARVNGVSDPTRLRVGQRLYIPQASRVQTVPKTIKAAKSESAVAKLQPKVPPRSVSPVKTSSPAKSKPAPPPKSPTKGLFAYPVKGKIVKHFGERAGNINRGVEFAVPRGTTVMAAAKGRVIYSGNGIKGYGHLIIIKHRDSYYTVYGYNEQNLVANGVDVVRGQRIALSGVPPSGGQARLHFEIRIGKEAVNPIFYLP</sequence>
<evidence type="ECO:0000313" key="4">
    <source>
        <dbReference type="EMBL" id="TRO83848.1"/>
    </source>
</evidence>
<evidence type="ECO:0000259" key="3">
    <source>
        <dbReference type="PROSITE" id="PS51782"/>
    </source>
</evidence>
<dbReference type="InterPro" id="IPR036779">
    <property type="entry name" value="LysM_dom_sf"/>
</dbReference>
<reference evidence="4 5" key="1">
    <citation type="submission" date="2019-07" db="EMBL/GenBank/DDBJ databases">
        <title>Insights of Desulfuromonas acetexigens electromicrobiology.</title>
        <authorList>
            <person name="Katuri K."/>
            <person name="Sapireddy V."/>
            <person name="Shaw D.R."/>
            <person name="Saikaly P."/>
        </authorList>
    </citation>
    <scope>NUCLEOTIDE SEQUENCE [LARGE SCALE GENOMIC DNA]</scope>
    <source>
        <strain evidence="4 5">2873</strain>
    </source>
</reference>
<dbReference type="InterPro" id="IPR011055">
    <property type="entry name" value="Dup_hybrid_motif"/>
</dbReference>
<dbReference type="Gene3D" id="2.70.70.10">
    <property type="entry name" value="Glucose Permease (Domain IIA)"/>
    <property type="match status" value="1"/>
</dbReference>
<feature type="domain" description="LysM" evidence="3">
    <location>
        <begin position="24"/>
        <end position="68"/>
    </location>
</feature>
<dbReference type="SMART" id="SM00257">
    <property type="entry name" value="LysM"/>
    <property type="match status" value="1"/>
</dbReference>
<dbReference type="EMBL" id="VJVV01000001">
    <property type="protein sequence ID" value="TRO83848.1"/>
    <property type="molecule type" value="Genomic_DNA"/>
</dbReference>
<dbReference type="GO" id="GO:0004222">
    <property type="term" value="F:metalloendopeptidase activity"/>
    <property type="evidence" value="ECO:0007669"/>
    <property type="project" value="TreeGrafter"/>
</dbReference>
<dbReference type="OrthoDB" id="9795421at2"/>
<protein>
    <submittedName>
        <fullName evidence="4">Peptidoglycan DD-metalloendopeptidase family protein</fullName>
    </submittedName>
</protein>
<evidence type="ECO:0000256" key="1">
    <source>
        <dbReference type="ARBA" id="ARBA00038420"/>
    </source>
</evidence>
<dbReference type="PROSITE" id="PS51257">
    <property type="entry name" value="PROKAR_LIPOPROTEIN"/>
    <property type="match status" value="1"/>
</dbReference>